<gene>
    <name evidence="1" type="ORF">FRX31_008224</name>
</gene>
<reference evidence="1 2" key="1">
    <citation type="submission" date="2020-06" db="EMBL/GenBank/DDBJ databases">
        <title>Transcriptomic and genomic resources for Thalictrum thalictroides and T. hernandezii: Facilitating candidate gene discovery in an emerging model plant lineage.</title>
        <authorList>
            <person name="Arias T."/>
            <person name="Riano-Pachon D.M."/>
            <person name="Di Stilio V.S."/>
        </authorList>
    </citation>
    <scope>NUCLEOTIDE SEQUENCE [LARGE SCALE GENOMIC DNA]</scope>
    <source>
        <strain evidence="2">cv. WT478/WT964</strain>
        <tissue evidence="1">Leaves</tissue>
    </source>
</reference>
<organism evidence="1 2">
    <name type="scientific">Thalictrum thalictroides</name>
    <name type="common">Rue-anemone</name>
    <name type="synonym">Anemone thalictroides</name>
    <dbReference type="NCBI Taxonomy" id="46969"/>
    <lineage>
        <taxon>Eukaryota</taxon>
        <taxon>Viridiplantae</taxon>
        <taxon>Streptophyta</taxon>
        <taxon>Embryophyta</taxon>
        <taxon>Tracheophyta</taxon>
        <taxon>Spermatophyta</taxon>
        <taxon>Magnoliopsida</taxon>
        <taxon>Ranunculales</taxon>
        <taxon>Ranunculaceae</taxon>
        <taxon>Thalictroideae</taxon>
        <taxon>Thalictrum</taxon>
    </lineage>
</organism>
<protein>
    <submittedName>
        <fullName evidence="1">Uncharacterized protein</fullName>
    </submittedName>
</protein>
<sequence>MSHRRPIYTITYKKNIVIDIKSLVYLTNARRKAYCDSGDGQTPCESLTHFRVSFPLCGERGREDYEQDGKEMDGWTAGSMIYQIKLLASRRGEKPMES</sequence>
<comment type="caution">
    <text evidence="1">The sequence shown here is derived from an EMBL/GenBank/DDBJ whole genome shotgun (WGS) entry which is preliminary data.</text>
</comment>
<proteinExistence type="predicted"/>
<dbReference type="EMBL" id="JABWDY010008459">
    <property type="protein sequence ID" value="KAF5202191.1"/>
    <property type="molecule type" value="Genomic_DNA"/>
</dbReference>
<keyword evidence="2" id="KW-1185">Reference proteome</keyword>
<evidence type="ECO:0000313" key="1">
    <source>
        <dbReference type="EMBL" id="KAF5202191.1"/>
    </source>
</evidence>
<evidence type="ECO:0000313" key="2">
    <source>
        <dbReference type="Proteomes" id="UP000554482"/>
    </source>
</evidence>
<dbReference type="Proteomes" id="UP000554482">
    <property type="component" value="Unassembled WGS sequence"/>
</dbReference>
<dbReference type="AlphaFoldDB" id="A0A7J6WXL2"/>
<accession>A0A7J6WXL2</accession>
<name>A0A7J6WXL2_THATH</name>